<evidence type="ECO:0000256" key="2">
    <source>
        <dbReference type="ARBA" id="ARBA00020953"/>
    </source>
</evidence>
<feature type="binding site" evidence="8">
    <location>
        <begin position="272"/>
        <end position="276"/>
    </location>
    <ligand>
        <name>GTP</name>
        <dbReference type="ChEBI" id="CHEBI:37565"/>
        <label>2</label>
    </ligand>
</feature>
<feature type="domain" description="EngA-type G" evidence="11">
    <location>
        <begin position="219"/>
        <end position="390"/>
    </location>
</feature>
<evidence type="ECO:0000256" key="6">
    <source>
        <dbReference type="ARBA" id="ARBA00023134"/>
    </source>
</evidence>
<name>A0A4Q0ZI63_9BACT</name>
<evidence type="ECO:0000259" key="11">
    <source>
        <dbReference type="PROSITE" id="PS51712"/>
    </source>
</evidence>
<organism evidence="12 13">
    <name type="scientific">Arcobacter cloacae</name>
    <dbReference type="NCBI Taxonomy" id="1054034"/>
    <lineage>
        <taxon>Bacteria</taxon>
        <taxon>Pseudomonadati</taxon>
        <taxon>Campylobacterota</taxon>
        <taxon>Epsilonproteobacteria</taxon>
        <taxon>Campylobacterales</taxon>
        <taxon>Arcobacteraceae</taxon>
        <taxon>Arcobacter</taxon>
    </lineage>
</organism>
<dbReference type="PROSITE" id="PS51712">
    <property type="entry name" value="G_ENGA"/>
    <property type="match status" value="2"/>
</dbReference>
<dbReference type="InterPro" id="IPR006073">
    <property type="entry name" value="GTP-bd"/>
</dbReference>
<dbReference type="Gene3D" id="3.40.50.300">
    <property type="entry name" value="P-loop containing nucleotide triphosphate hydrolases"/>
    <property type="match status" value="2"/>
</dbReference>
<dbReference type="NCBIfam" id="TIGR03594">
    <property type="entry name" value="GTPase_EngA"/>
    <property type="match status" value="1"/>
</dbReference>
<dbReference type="Gene3D" id="3.30.300.20">
    <property type="match status" value="1"/>
</dbReference>
<dbReference type="AlphaFoldDB" id="A0A4Q0ZI63"/>
<dbReference type="NCBIfam" id="TIGR00231">
    <property type="entry name" value="small_GTP"/>
    <property type="match status" value="2"/>
</dbReference>
<feature type="binding site" evidence="8">
    <location>
        <begin position="336"/>
        <end position="339"/>
    </location>
    <ligand>
        <name>GTP</name>
        <dbReference type="ChEBI" id="CHEBI:37565"/>
        <label>2</label>
    </ligand>
</feature>
<accession>A0A4Q0ZI63</accession>
<evidence type="ECO:0000313" key="13">
    <source>
        <dbReference type="Proteomes" id="UP000290870"/>
    </source>
</evidence>
<dbReference type="PANTHER" id="PTHR43834">
    <property type="entry name" value="GTPASE DER"/>
    <property type="match status" value="1"/>
</dbReference>
<keyword evidence="6 8" id="KW-0342">GTP-binding</keyword>
<protein>
    <recommendedName>
        <fullName evidence="2 8">GTPase Der</fullName>
    </recommendedName>
    <alternativeName>
        <fullName evidence="7 8">GTP-binding protein EngA</fullName>
    </alternativeName>
</protein>
<dbReference type="Pfam" id="PF01926">
    <property type="entry name" value="MMR_HSR1"/>
    <property type="match status" value="2"/>
</dbReference>
<dbReference type="PANTHER" id="PTHR43834:SF6">
    <property type="entry name" value="GTPASE DER"/>
    <property type="match status" value="1"/>
</dbReference>
<dbReference type="RefSeq" id="WP_128986213.1">
    <property type="nucleotide sequence ID" value="NZ_PDJZ01000004.1"/>
</dbReference>
<keyword evidence="3 8" id="KW-0690">Ribosome biogenesis</keyword>
<comment type="caution">
    <text evidence="12">The sequence shown here is derived from an EMBL/GenBank/DDBJ whole genome shotgun (WGS) entry which is preliminary data.</text>
</comment>
<sequence>MDKTLKKIALIGQPNVGKSSLFNRIANKRIAIVSDMAGTTRDIRKHEIEILDRKALMLDTGGIDETNDAIFSNVKRKAIETAKEADIILFMVDGKNIPDDKDKELFYELQRLGKELALVVNKIDNDKELERLWEFFEFGIGDENLFGISVSHNRGTKNLFEWIYQHLPVNLETVAREEAEALKKQREEDFDFDDEEDYSSEEIENITEENNKEVDENKINVAIIGRVNVGKSSILNAILGEERSVVSPIAGTTIDPVDESFEYKEKQITFVDTAGLRRRGSIEGIEKYALMRTKEMLDKANMALVVLDASRELTDLDEKIAGLVDEYGLGTIIVLNKWDENMDTFQKMEEEIRRRFRFLSYAPIIAVSAKTGRSIERLKEKIIEIHNNYTQRIPTSQLNKVIEEAVTRHSLPSPNGVYLRIYYTTQFDTRPPRIALVMNKPNLLHFTYKRYLINYLRDNFNFEGTPIHVIARGKNDKMGDEEYLERDR</sequence>
<dbReference type="InterPro" id="IPR016484">
    <property type="entry name" value="GTPase_Der"/>
</dbReference>
<dbReference type="GO" id="GO:0005525">
    <property type="term" value="F:GTP binding"/>
    <property type="evidence" value="ECO:0007669"/>
    <property type="project" value="UniProtKB-UniRule"/>
</dbReference>
<feature type="binding site" evidence="8">
    <location>
        <begin position="121"/>
        <end position="124"/>
    </location>
    <ligand>
        <name>GTP</name>
        <dbReference type="ChEBI" id="CHEBI:37565"/>
        <label>1</label>
    </ligand>
</feature>
<dbReference type="Proteomes" id="UP000290870">
    <property type="component" value="Unassembled WGS sequence"/>
</dbReference>
<dbReference type="HAMAP" id="MF_00195">
    <property type="entry name" value="GTPase_Der"/>
    <property type="match status" value="1"/>
</dbReference>
<dbReference type="GO" id="GO:0043022">
    <property type="term" value="F:ribosome binding"/>
    <property type="evidence" value="ECO:0007669"/>
    <property type="project" value="TreeGrafter"/>
</dbReference>
<evidence type="ECO:0000256" key="8">
    <source>
        <dbReference type="HAMAP-Rule" id="MF_00195"/>
    </source>
</evidence>
<feature type="binding site" evidence="8">
    <location>
        <begin position="12"/>
        <end position="19"/>
    </location>
    <ligand>
        <name>GTP</name>
        <dbReference type="ChEBI" id="CHEBI:37565"/>
        <label>1</label>
    </ligand>
</feature>
<dbReference type="PRINTS" id="PR00326">
    <property type="entry name" value="GTP1OBG"/>
</dbReference>
<dbReference type="GO" id="GO:0042254">
    <property type="term" value="P:ribosome biogenesis"/>
    <property type="evidence" value="ECO:0007669"/>
    <property type="project" value="UniProtKB-KW"/>
</dbReference>
<keyword evidence="4 10" id="KW-0677">Repeat</keyword>
<dbReference type="InterPro" id="IPR031166">
    <property type="entry name" value="G_ENGA"/>
</dbReference>
<feature type="binding site" evidence="8">
    <location>
        <begin position="225"/>
        <end position="232"/>
    </location>
    <ligand>
        <name>GTP</name>
        <dbReference type="ChEBI" id="CHEBI:37565"/>
        <label>2</label>
    </ligand>
</feature>
<evidence type="ECO:0000256" key="1">
    <source>
        <dbReference type="ARBA" id="ARBA00008279"/>
    </source>
</evidence>
<dbReference type="SUPFAM" id="SSF52540">
    <property type="entry name" value="P-loop containing nucleoside triphosphate hydrolases"/>
    <property type="match status" value="2"/>
</dbReference>
<dbReference type="EMBL" id="PDJZ01000004">
    <property type="protein sequence ID" value="RXJ84751.1"/>
    <property type="molecule type" value="Genomic_DNA"/>
</dbReference>
<evidence type="ECO:0000256" key="7">
    <source>
        <dbReference type="ARBA" id="ARBA00032345"/>
    </source>
</evidence>
<gene>
    <name evidence="8" type="primary">der</name>
    <name evidence="12" type="ORF">CRU90_05185</name>
</gene>
<evidence type="ECO:0000256" key="9">
    <source>
        <dbReference type="PROSITE-ProRule" id="PRU01049"/>
    </source>
</evidence>
<dbReference type="CDD" id="cd01895">
    <property type="entry name" value="EngA2"/>
    <property type="match status" value="1"/>
</dbReference>
<feature type="domain" description="EngA-type G" evidence="11">
    <location>
        <begin position="6"/>
        <end position="171"/>
    </location>
</feature>
<dbReference type="OrthoDB" id="9805918at2"/>
<keyword evidence="5 8" id="KW-0547">Nucleotide-binding</keyword>
<evidence type="ECO:0000256" key="5">
    <source>
        <dbReference type="ARBA" id="ARBA00022741"/>
    </source>
</evidence>
<dbReference type="FunFam" id="3.40.50.300:FF:000494">
    <property type="entry name" value="tRNA modification GTPase MnmE"/>
    <property type="match status" value="1"/>
</dbReference>
<proteinExistence type="inferred from homology"/>
<dbReference type="InterPro" id="IPR032859">
    <property type="entry name" value="KH_dom-like"/>
</dbReference>
<dbReference type="InterPro" id="IPR015946">
    <property type="entry name" value="KH_dom-like_a/b"/>
</dbReference>
<dbReference type="PIRSF" id="PIRSF006485">
    <property type="entry name" value="GTP-binding_EngA"/>
    <property type="match status" value="1"/>
</dbReference>
<dbReference type="Pfam" id="PF14714">
    <property type="entry name" value="KH_dom-like"/>
    <property type="match status" value="1"/>
</dbReference>
<evidence type="ECO:0000256" key="3">
    <source>
        <dbReference type="ARBA" id="ARBA00022517"/>
    </source>
</evidence>
<evidence type="ECO:0000256" key="10">
    <source>
        <dbReference type="RuleBase" id="RU004481"/>
    </source>
</evidence>
<evidence type="ECO:0000256" key="4">
    <source>
        <dbReference type="ARBA" id="ARBA00022737"/>
    </source>
</evidence>
<dbReference type="InterPro" id="IPR005225">
    <property type="entry name" value="Small_GTP-bd"/>
</dbReference>
<comment type="similarity">
    <text evidence="1 8 9 10">Belongs to the TRAFAC class TrmE-Era-EngA-EngB-Septin-like GTPase superfamily. EngA (Der) GTPase family.</text>
</comment>
<comment type="subunit">
    <text evidence="8">Associates with the 50S ribosomal subunit.</text>
</comment>
<feature type="binding site" evidence="8">
    <location>
        <begin position="59"/>
        <end position="63"/>
    </location>
    <ligand>
        <name>GTP</name>
        <dbReference type="ChEBI" id="CHEBI:37565"/>
        <label>1</label>
    </ligand>
</feature>
<dbReference type="InterPro" id="IPR027417">
    <property type="entry name" value="P-loop_NTPase"/>
</dbReference>
<evidence type="ECO:0000313" key="12">
    <source>
        <dbReference type="EMBL" id="RXJ84751.1"/>
    </source>
</evidence>
<dbReference type="CDD" id="cd01894">
    <property type="entry name" value="EngA1"/>
    <property type="match status" value="1"/>
</dbReference>
<reference evidence="12 13" key="1">
    <citation type="submission" date="2017-10" db="EMBL/GenBank/DDBJ databases">
        <title>Genomics of the genus Arcobacter.</title>
        <authorList>
            <person name="Perez-Cataluna A."/>
            <person name="Figueras M.J."/>
        </authorList>
    </citation>
    <scope>NUCLEOTIDE SEQUENCE [LARGE SCALE GENOMIC DNA]</scope>
    <source>
        <strain evidence="12 13">F26</strain>
    </source>
</reference>
<dbReference type="FunFam" id="3.30.300.20:FF:000004">
    <property type="entry name" value="GTPase Der"/>
    <property type="match status" value="1"/>
</dbReference>
<comment type="function">
    <text evidence="8 10">GTPase that plays an essential role in the late steps of ribosome biogenesis.</text>
</comment>